<proteinExistence type="predicted"/>
<evidence type="ECO:0000313" key="2">
    <source>
        <dbReference type="EMBL" id="KAL2712089.1"/>
    </source>
</evidence>
<keyword evidence="3" id="KW-1185">Reference proteome</keyword>
<organism evidence="2 3">
    <name type="scientific">Vespula squamosa</name>
    <name type="common">Southern yellow jacket</name>
    <name type="synonym">Wasp</name>
    <dbReference type="NCBI Taxonomy" id="30214"/>
    <lineage>
        <taxon>Eukaryota</taxon>
        <taxon>Metazoa</taxon>
        <taxon>Ecdysozoa</taxon>
        <taxon>Arthropoda</taxon>
        <taxon>Hexapoda</taxon>
        <taxon>Insecta</taxon>
        <taxon>Pterygota</taxon>
        <taxon>Neoptera</taxon>
        <taxon>Endopterygota</taxon>
        <taxon>Hymenoptera</taxon>
        <taxon>Apocrita</taxon>
        <taxon>Aculeata</taxon>
        <taxon>Vespoidea</taxon>
        <taxon>Vespidae</taxon>
        <taxon>Vespinae</taxon>
        <taxon>Vespula</taxon>
    </lineage>
</organism>
<evidence type="ECO:0000313" key="3">
    <source>
        <dbReference type="Proteomes" id="UP001607302"/>
    </source>
</evidence>
<sequence>MLFRACNSVDYDDNSVLLFLRLIRERERERKREKERERRDERREKREGNDYEAAWVRGRRLESHTYAKPWVLGTWRSYIK</sequence>
<dbReference type="AlphaFoldDB" id="A0ABD1ZUR3"/>
<dbReference type="EMBL" id="JAUDFV010000167">
    <property type="protein sequence ID" value="KAL2712089.1"/>
    <property type="molecule type" value="Genomic_DNA"/>
</dbReference>
<accession>A0ABD1ZUR3</accession>
<gene>
    <name evidence="2" type="ORF">V1478_018324</name>
</gene>
<reference evidence="2 3" key="1">
    <citation type="journal article" date="2024" name="Ann. Entomol. Soc. Am.">
        <title>Genomic analyses of the southern and eastern yellowjacket wasps (Hymenoptera: Vespidae) reveal evolutionary signatures of social life.</title>
        <authorList>
            <person name="Catto M.A."/>
            <person name="Caine P.B."/>
            <person name="Orr S.E."/>
            <person name="Hunt B.G."/>
            <person name="Goodisman M.A.D."/>
        </authorList>
    </citation>
    <scope>NUCLEOTIDE SEQUENCE [LARGE SCALE GENOMIC DNA]</scope>
    <source>
        <strain evidence="2">233</strain>
        <tissue evidence="2">Head and thorax</tissue>
    </source>
</reference>
<feature type="region of interest" description="Disordered" evidence="1">
    <location>
        <begin position="28"/>
        <end position="49"/>
    </location>
</feature>
<evidence type="ECO:0000256" key="1">
    <source>
        <dbReference type="SAM" id="MobiDB-lite"/>
    </source>
</evidence>
<protein>
    <submittedName>
        <fullName evidence="2">Uncharacterized protein</fullName>
    </submittedName>
</protein>
<comment type="caution">
    <text evidence="2">The sequence shown here is derived from an EMBL/GenBank/DDBJ whole genome shotgun (WGS) entry which is preliminary data.</text>
</comment>
<dbReference type="Proteomes" id="UP001607302">
    <property type="component" value="Unassembled WGS sequence"/>
</dbReference>
<name>A0ABD1ZUR3_VESSQ</name>